<evidence type="ECO:0000256" key="3">
    <source>
        <dbReference type="HAMAP-Rule" id="MF_02056"/>
    </source>
</evidence>
<dbReference type="InterPro" id="IPR015421">
    <property type="entry name" value="PyrdxlP-dep_Trfase_major"/>
</dbReference>
<evidence type="ECO:0000256" key="5">
    <source>
        <dbReference type="RuleBase" id="RU362118"/>
    </source>
</evidence>
<dbReference type="PROSITE" id="PS00868">
    <property type="entry name" value="CYS_MET_METAB_PP"/>
    <property type="match status" value="1"/>
</dbReference>
<dbReference type="GO" id="GO:0030170">
    <property type="term" value="F:pyridoxal phosphate binding"/>
    <property type="evidence" value="ECO:0007669"/>
    <property type="project" value="UniProtKB-UniRule"/>
</dbReference>
<comment type="similarity">
    <text evidence="3">Belongs to the trans-sulfuration enzymes family. MetZ subfamily.</text>
</comment>
<dbReference type="PIRSF" id="PIRSF001434">
    <property type="entry name" value="CGS"/>
    <property type="match status" value="1"/>
</dbReference>
<dbReference type="HAMAP" id="MF_02056">
    <property type="entry name" value="MetZ"/>
    <property type="match status" value="1"/>
</dbReference>
<dbReference type="GO" id="GO:0016765">
    <property type="term" value="F:transferase activity, transferring alkyl or aryl (other than methyl) groups"/>
    <property type="evidence" value="ECO:0007669"/>
    <property type="project" value="UniProtKB-UniRule"/>
</dbReference>
<feature type="modified residue" description="N6-(pyridoxal phosphate)lysine" evidence="3 4">
    <location>
        <position position="211"/>
    </location>
</feature>
<dbReference type="InterPro" id="IPR015424">
    <property type="entry name" value="PyrdxlP-dep_Trfase"/>
</dbReference>
<dbReference type="GO" id="GO:0071268">
    <property type="term" value="P:homocysteine biosynthetic process"/>
    <property type="evidence" value="ECO:0007669"/>
    <property type="project" value="InterPro"/>
</dbReference>
<dbReference type="InterPro" id="IPR006234">
    <property type="entry name" value="O-succ-hSer_sulfhydrylase"/>
</dbReference>
<evidence type="ECO:0000256" key="1">
    <source>
        <dbReference type="ARBA" id="ARBA00001933"/>
    </source>
</evidence>
<dbReference type="NCBIfam" id="TIGR01325">
    <property type="entry name" value="O_suc_HS_sulf"/>
    <property type="match status" value="1"/>
</dbReference>
<comment type="catalytic activity">
    <reaction evidence="3">
        <text>O-succinyl-L-homoserine + hydrogen sulfide = L-homocysteine + succinate</text>
        <dbReference type="Rhea" id="RHEA:27826"/>
        <dbReference type="ChEBI" id="CHEBI:29919"/>
        <dbReference type="ChEBI" id="CHEBI:30031"/>
        <dbReference type="ChEBI" id="CHEBI:57661"/>
        <dbReference type="ChEBI" id="CHEBI:58199"/>
    </reaction>
</comment>
<evidence type="ECO:0000313" key="6">
    <source>
        <dbReference type="EMBL" id="PZQ73412.1"/>
    </source>
</evidence>
<comment type="cofactor">
    <cofactor evidence="1 3 5">
        <name>pyridoxal 5'-phosphate</name>
        <dbReference type="ChEBI" id="CHEBI:597326"/>
    </cofactor>
</comment>
<keyword evidence="3" id="KW-0028">Amino-acid biosynthesis</keyword>
<dbReference type="FunFam" id="3.90.1150.10:FF:000033">
    <property type="entry name" value="Cystathionine gamma-synthase"/>
    <property type="match status" value="1"/>
</dbReference>
<dbReference type="PANTHER" id="PTHR11808">
    <property type="entry name" value="TRANS-SULFURATION ENZYME FAMILY MEMBER"/>
    <property type="match status" value="1"/>
</dbReference>
<dbReference type="PANTHER" id="PTHR11808:SF80">
    <property type="entry name" value="CYSTATHIONINE GAMMA-LYASE"/>
    <property type="match status" value="1"/>
</dbReference>
<dbReference type="GO" id="GO:0005737">
    <property type="term" value="C:cytoplasm"/>
    <property type="evidence" value="ECO:0007669"/>
    <property type="project" value="TreeGrafter"/>
</dbReference>
<dbReference type="GO" id="GO:0071266">
    <property type="term" value="P:'de novo' L-methionine biosynthetic process"/>
    <property type="evidence" value="ECO:0007669"/>
    <property type="project" value="UniProtKB-UniRule"/>
</dbReference>
<reference evidence="6 7" key="1">
    <citation type="submission" date="2017-08" db="EMBL/GenBank/DDBJ databases">
        <title>Infants hospitalized years apart are colonized by the same room-sourced microbial strains.</title>
        <authorList>
            <person name="Brooks B."/>
            <person name="Olm M.R."/>
            <person name="Firek B.A."/>
            <person name="Baker R."/>
            <person name="Thomas B.C."/>
            <person name="Morowitz M.J."/>
            <person name="Banfield J.F."/>
        </authorList>
    </citation>
    <scope>NUCLEOTIDE SEQUENCE [LARGE SCALE GENOMIC DNA]</scope>
    <source>
        <strain evidence="6">S2_005_003_R2_41</strain>
    </source>
</reference>
<comment type="pathway">
    <text evidence="3">Amino-acid biosynthesis; L-methionine biosynthesis via de novo pathway; L-homocysteine from O-succinyl-L-homoserine: step 1/1.</text>
</comment>
<organism evidence="6 7">
    <name type="scientific">Variovorax paradoxus</name>
    <dbReference type="NCBI Taxonomy" id="34073"/>
    <lineage>
        <taxon>Bacteria</taxon>
        <taxon>Pseudomonadati</taxon>
        <taxon>Pseudomonadota</taxon>
        <taxon>Betaproteobacteria</taxon>
        <taxon>Burkholderiales</taxon>
        <taxon>Comamonadaceae</taxon>
        <taxon>Variovorax</taxon>
    </lineage>
</organism>
<accession>A0A2W5Q7D1</accession>
<dbReference type="Proteomes" id="UP000249135">
    <property type="component" value="Unassembled WGS sequence"/>
</dbReference>
<gene>
    <name evidence="3" type="primary">metZ</name>
    <name evidence="6" type="ORF">DI563_14925</name>
</gene>
<keyword evidence="3" id="KW-0486">Methionine biosynthesis</keyword>
<dbReference type="GO" id="GO:0019346">
    <property type="term" value="P:transsulfuration"/>
    <property type="evidence" value="ECO:0007669"/>
    <property type="project" value="InterPro"/>
</dbReference>
<dbReference type="SUPFAM" id="SSF53383">
    <property type="entry name" value="PLP-dependent transferases"/>
    <property type="match status" value="1"/>
</dbReference>
<keyword evidence="2 3" id="KW-0663">Pyridoxal phosphate</keyword>
<name>A0A2W5Q7D1_VARPD</name>
<keyword evidence="3" id="KW-0808">Transferase</keyword>
<dbReference type="Gene3D" id="3.40.640.10">
    <property type="entry name" value="Type I PLP-dependent aspartate aminotransferase-like (Major domain)"/>
    <property type="match status" value="1"/>
</dbReference>
<dbReference type="GO" id="GO:0016846">
    <property type="term" value="F:carbon-sulfur lyase activity"/>
    <property type="evidence" value="ECO:0007669"/>
    <property type="project" value="TreeGrafter"/>
</dbReference>
<evidence type="ECO:0000256" key="4">
    <source>
        <dbReference type="PIRSR" id="PIRSR001434-2"/>
    </source>
</evidence>
<dbReference type="EMBL" id="QFPP01000187">
    <property type="protein sequence ID" value="PZQ73412.1"/>
    <property type="molecule type" value="Genomic_DNA"/>
</dbReference>
<evidence type="ECO:0000313" key="7">
    <source>
        <dbReference type="Proteomes" id="UP000249135"/>
    </source>
</evidence>
<dbReference type="Pfam" id="PF01053">
    <property type="entry name" value="Cys_Met_Meta_PP"/>
    <property type="match status" value="1"/>
</dbReference>
<dbReference type="NCBIfam" id="NF006003">
    <property type="entry name" value="PRK08133.1"/>
    <property type="match status" value="1"/>
</dbReference>
<sequence length="404" mass="43270">MTDRSLPEGLRPETLAVRTAIERSQYGENSEALYLTTGFVQPDSETSAQRFASGEGYTYARTSNPTVTSFEQRLAAMEGTEAAIGAASGMGAILMMIMGLLKSGDHVVLSRSMFGSTLNLFAKEFGKFGVETTFVSQTDVDEWRTAVRPSTKLLFAETPTNPLTEVCDIAALAQIAHDAGALLAVDNAFASPILQNPVRLGADIVMHSGTKYLDGQGRVMAGALCASRQLVTEKFAPIVRTAGMVLSPFNAWVVLKGMETLGVRMRAHCENAINVARWLEAQPQVARVLYPGLPSHPQHELAMRQQNGLGGGVLSFQLDGSSPEEARAKAFHVIDSCRVLSIATNLGDTKTIISHPATTSHGRLTEAQRQAAGITQGVIRLAVGLEHTDDIQDDLMRGLSSLAA</sequence>
<evidence type="ECO:0000256" key="2">
    <source>
        <dbReference type="ARBA" id="ARBA00022898"/>
    </source>
</evidence>
<dbReference type="InterPro" id="IPR054542">
    <property type="entry name" value="Cys_met_metab_PP"/>
</dbReference>
<dbReference type="AlphaFoldDB" id="A0A2W5Q7D1"/>
<comment type="subunit">
    <text evidence="3">Homotetramer.</text>
</comment>
<dbReference type="FunFam" id="3.40.640.10:FF:000046">
    <property type="entry name" value="Cystathionine gamma-lyase"/>
    <property type="match status" value="1"/>
</dbReference>
<dbReference type="Gene3D" id="3.90.1150.10">
    <property type="entry name" value="Aspartate Aminotransferase, domain 1"/>
    <property type="match status" value="1"/>
</dbReference>
<protein>
    <recommendedName>
        <fullName evidence="3">O-succinylhomoserine sulfhydrylase</fullName>
        <shortName evidence="3">OSH sulfhydrylase</shortName>
        <shortName evidence="3">OSHS sulfhydrylase</shortName>
        <ecNumber evidence="3">2.5.1.-</ecNumber>
    </recommendedName>
</protein>
<proteinExistence type="inferred from homology"/>
<dbReference type="UniPathway" id="UPA00051">
    <property type="reaction ID" value="UER00449"/>
</dbReference>
<comment type="caution">
    <text evidence="6">The sequence shown here is derived from an EMBL/GenBank/DDBJ whole genome shotgun (WGS) entry which is preliminary data.</text>
</comment>
<comment type="function">
    <text evidence="3">Catalyzes the formation of L-homocysteine from O-succinyl-L-homoserine (OSHS) and hydrogen sulfide.</text>
</comment>
<dbReference type="InterPro" id="IPR015422">
    <property type="entry name" value="PyrdxlP-dep_Trfase_small"/>
</dbReference>
<dbReference type="CDD" id="cd00614">
    <property type="entry name" value="CGS_like"/>
    <property type="match status" value="1"/>
</dbReference>
<dbReference type="EC" id="2.5.1.-" evidence="3"/>
<dbReference type="InterPro" id="IPR000277">
    <property type="entry name" value="Cys/Met-Metab_PyrdxlP-dep_enz"/>
</dbReference>